<feature type="transmembrane region" description="Helical" evidence="2">
    <location>
        <begin position="291"/>
        <end position="311"/>
    </location>
</feature>
<keyword evidence="2" id="KW-0472">Membrane</keyword>
<proteinExistence type="predicted"/>
<gene>
    <name evidence="3" type="ORF">ORV05_08595</name>
</gene>
<protein>
    <recommendedName>
        <fullName evidence="5">DUF2029 domain-containing protein</fullName>
    </recommendedName>
</protein>
<sequence length="497" mass="52618">MLGAPTAEWIAGDRQVRVASRWWSGSMAAVGVLAAVSAGVFWLVHSAIIDDSYITLSYARNVALHGHWGLIPQRTSNTATSPLNVLLLAGFTVVLRHPVWALAAVFVAANVVLGLTLRATARALGLREWGVWAAWLVVLGNPLLLSAVGLEVTLTAAVLGALLAAAVLRRPWLFGLCAGLAVLTRIDLAVIVLVVFAAAAGLWRGWWKVLLGGVAVALPWFAFSWRVLGSAVPDTLVIKTQQKAWGSYQFGNGPLLYLRSYPAATVLAFLPALLGVLALVVVVATRARRRLVLPAALGAAGVVHYLAYTALGVPPYHWYYAPSLVCLSVFLALAVSAAHPATLALVAVPIVGQVAFDAHHGLPWRQAAITTNWATPAQYATLGSQLAALTGGRPVHAGGEIGAIAYFCDCAVVDGFSDRAELLPIIDNVIDKASPAARALLELNYRFLDRATPPLDTPFTLTHTQNPAPGDPAWPASSSWHGPGAPVDGYYTLTHTR</sequence>
<name>A0ABY7B9I6_9PSEU</name>
<feature type="region of interest" description="Disordered" evidence="1">
    <location>
        <begin position="462"/>
        <end position="481"/>
    </location>
</feature>
<keyword evidence="2" id="KW-0812">Transmembrane</keyword>
<evidence type="ECO:0008006" key="5">
    <source>
        <dbReference type="Google" id="ProtNLM"/>
    </source>
</evidence>
<dbReference type="Proteomes" id="UP001163203">
    <property type="component" value="Chromosome"/>
</dbReference>
<keyword evidence="4" id="KW-1185">Reference proteome</keyword>
<keyword evidence="2" id="KW-1133">Transmembrane helix</keyword>
<feature type="transmembrane region" description="Helical" evidence="2">
    <location>
        <begin position="172"/>
        <end position="197"/>
    </location>
</feature>
<reference evidence="3" key="1">
    <citation type="submission" date="2022-11" db="EMBL/GenBank/DDBJ databases">
        <authorList>
            <person name="Mo P."/>
        </authorList>
    </citation>
    <scope>NUCLEOTIDE SEQUENCE</scope>
    <source>
        <strain evidence="3">HUAS 11-8</strain>
    </source>
</reference>
<evidence type="ECO:0000313" key="3">
    <source>
        <dbReference type="EMBL" id="WAL67813.1"/>
    </source>
</evidence>
<feature type="transmembrane region" description="Helical" evidence="2">
    <location>
        <begin position="22"/>
        <end position="44"/>
    </location>
</feature>
<feature type="transmembrane region" description="Helical" evidence="2">
    <location>
        <begin position="209"/>
        <end position="228"/>
    </location>
</feature>
<evidence type="ECO:0000256" key="2">
    <source>
        <dbReference type="SAM" id="Phobius"/>
    </source>
</evidence>
<dbReference type="EMBL" id="CP113836">
    <property type="protein sequence ID" value="WAL67813.1"/>
    <property type="molecule type" value="Genomic_DNA"/>
</dbReference>
<evidence type="ECO:0000256" key="1">
    <source>
        <dbReference type="SAM" id="MobiDB-lite"/>
    </source>
</evidence>
<organism evidence="3 4">
    <name type="scientific">Amycolatopsis cynarae</name>
    <dbReference type="NCBI Taxonomy" id="2995223"/>
    <lineage>
        <taxon>Bacteria</taxon>
        <taxon>Bacillati</taxon>
        <taxon>Actinomycetota</taxon>
        <taxon>Actinomycetes</taxon>
        <taxon>Pseudonocardiales</taxon>
        <taxon>Pseudonocardiaceae</taxon>
        <taxon>Amycolatopsis</taxon>
    </lineage>
</organism>
<accession>A0ABY7B9I6</accession>
<dbReference type="RefSeq" id="WP_268757908.1">
    <property type="nucleotide sequence ID" value="NZ_CP113836.1"/>
</dbReference>
<feature type="transmembrane region" description="Helical" evidence="2">
    <location>
        <begin position="133"/>
        <end position="166"/>
    </location>
</feature>
<feature type="transmembrane region" description="Helical" evidence="2">
    <location>
        <begin position="99"/>
        <end position="121"/>
    </location>
</feature>
<feature type="transmembrane region" description="Helical" evidence="2">
    <location>
        <begin position="261"/>
        <end position="284"/>
    </location>
</feature>
<evidence type="ECO:0000313" key="4">
    <source>
        <dbReference type="Proteomes" id="UP001163203"/>
    </source>
</evidence>